<dbReference type="OrthoDB" id="9998488at2759"/>
<evidence type="ECO:0000313" key="1">
    <source>
        <dbReference type="EMBL" id="CAF0879793.1"/>
    </source>
</evidence>
<keyword evidence="5" id="KW-1185">Reference proteome</keyword>
<dbReference type="AlphaFoldDB" id="A0A814GCJ9"/>
<reference evidence="2" key="1">
    <citation type="submission" date="2021-02" db="EMBL/GenBank/DDBJ databases">
        <authorList>
            <person name="Nowell W R."/>
        </authorList>
    </citation>
    <scope>NUCLEOTIDE SEQUENCE</scope>
</reference>
<sequence length="493" mass="56773">MFTSPAHPQLDSLICTECNITPSQLTCACSEKLCFGCIQVHIERIRREFELVHEKVGQRFIKVDDLKHRNNIPHVENVIQKWKTERMRIIDDIASNALKAVEERTKYFSGIPALKTDYDSMPQWEAQIGHEQLNQVIDLDQKLVKIVDPLTALPTLEQDDHTLEQQLKTQLSRLSLGENNIDLAAFAQPSMHDASPDITERIMKTNPIVIPCKNDEFHGAFACHDDELIFNTTDSQLKNSKLVFISNVNRTGISQEIPWPHNWIIVDIEYAIPLRSYLIATGRQNSKVYNFHPTTSQIDEWKDFNDRNLKRLCCTTEMVYLVFSTQDRQNFDDDNSDELIALNYTKEEQVFKTINQLVKIADAEIIDLSCSDQGQVAIAYRFNMKQQVAICLFDQQWSPARAIELKGYKDTNIWYTPRLTWSNQFDAFLVVEHKSGHLVVIDSNSKVKGETRIVSEAMTNDIRQLPVNVILSNNNWIGIRCEVSINIYQINKT</sequence>
<comment type="caution">
    <text evidence="2">The sequence shown here is derived from an EMBL/GenBank/DDBJ whole genome shotgun (WGS) entry which is preliminary data.</text>
</comment>
<evidence type="ECO:0000313" key="5">
    <source>
        <dbReference type="Proteomes" id="UP000663829"/>
    </source>
</evidence>
<name>A0A814GCJ9_9BILA</name>
<dbReference type="EMBL" id="CAJOBA010002906">
    <property type="protein sequence ID" value="CAF3663610.1"/>
    <property type="molecule type" value="Genomic_DNA"/>
</dbReference>
<gene>
    <name evidence="2" type="ORF">GPM918_LOCUS13342</name>
    <name evidence="1" type="ORF">OVA965_LOCUS8560</name>
    <name evidence="4" type="ORF">SRO942_LOCUS13342</name>
    <name evidence="3" type="ORF">TMI583_LOCUS8556</name>
</gene>
<proteinExistence type="predicted"/>
<evidence type="ECO:0000313" key="3">
    <source>
        <dbReference type="EMBL" id="CAF3663610.1"/>
    </source>
</evidence>
<dbReference type="Proteomes" id="UP000682733">
    <property type="component" value="Unassembled WGS sequence"/>
</dbReference>
<organism evidence="2 5">
    <name type="scientific">Didymodactylos carnosus</name>
    <dbReference type="NCBI Taxonomy" id="1234261"/>
    <lineage>
        <taxon>Eukaryota</taxon>
        <taxon>Metazoa</taxon>
        <taxon>Spiralia</taxon>
        <taxon>Gnathifera</taxon>
        <taxon>Rotifera</taxon>
        <taxon>Eurotatoria</taxon>
        <taxon>Bdelloidea</taxon>
        <taxon>Philodinida</taxon>
        <taxon>Philodinidae</taxon>
        <taxon>Didymodactylos</taxon>
    </lineage>
</organism>
<dbReference type="EMBL" id="CAJOBC010003049">
    <property type="protein sequence ID" value="CAF3764661.1"/>
    <property type="molecule type" value="Genomic_DNA"/>
</dbReference>
<evidence type="ECO:0000313" key="4">
    <source>
        <dbReference type="EMBL" id="CAF3764661.1"/>
    </source>
</evidence>
<evidence type="ECO:0000313" key="2">
    <source>
        <dbReference type="EMBL" id="CAF0992800.1"/>
    </source>
</evidence>
<accession>A0A814GCJ9</accession>
<dbReference type="Proteomes" id="UP000681722">
    <property type="component" value="Unassembled WGS sequence"/>
</dbReference>
<dbReference type="Proteomes" id="UP000663829">
    <property type="component" value="Unassembled WGS sequence"/>
</dbReference>
<dbReference type="EMBL" id="CAJNOK010002905">
    <property type="protein sequence ID" value="CAF0879793.1"/>
    <property type="molecule type" value="Genomic_DNA"/>
</dbReference>
<dbReference type="Proteomes" id="UP000677228">
    <property type="component" value="Unassembled WGS sequence"/>
</dbReference>
<protein>
    <submittedName>
        <fullName evidence="2">Uncharacterized protein</fullName>
    </submittedName>
</protein>
<dbReference type="EMBL" id="CAJNOQ010003049">
    <property type="protein sequence ID" value="CAF0992800.1"/>
    <property type="molecule type" value="Genomic_DNA"/>
</dbReference>